<dbReference type="Gene3D" id="1.10.569.10">
    <property type="entry name" value="Aldehyde Ferredoxin Oxidoreductase Protein, subunit A, domain 2"/>
    <property type="match status" value="1"/>
</dbReference>
<dbReference type="InterPro" id="IPR013983">
    <property type="entry name" value="Ald_Fedxn_OxRdtase_N"/>
</dbReference>
<gene>
    <name evidence="10" type="ORF">P0O24_03705</name>
</gene>
<comment type="caution">
    <text evidence="10">The sequence shown here is derived from an EMBL/GenBank/DDBJ whole genome shotgun (WGS) entry which is preliminary data.</text>
</comment>
<evidence type="ECO:0000256" key="8">
    <source>
        <dbReference type="ARBA" id="ARBA00049934"/>
    </source>
</evidence>
<name>A0ABT5XD99_9EURY</name>
<organism evidence="10 11">
    <name type="scientific">Candidatus Methanocrinis alkalitolerans</name>
    <dbReference type="NCBI Taxonomy" id="3033395"/>
    <lineage>
        <taxon>Archaea</taxon>
        <taxon>Methanobacteriati</taxon>
        <taxon>Methanobacteriota</taxon>
        <taxon>Stenosarchaea group</taxon>
        <taxon>Methanomicrobia</taxon>
        <taxon>Methanotrichales</taxon>
        <taxon>Methanotrichaceae</taxon>
        <taxon>Methanocrinis</taxon>
    </lineage>
</organism>
<dbReference type="InterPro" id="IPR036021">
    <property type="entry name" value="Tungsten_al_ferr_oxy-like_C"/>
</dbReference>
<dbReference type="SUPFAM" id="SSF48310">
    <property type="entry name" value="Aldehyde ferredoxin oxidoreductase, C-terminal domains"/>
    <property type="match status" value="1"/>
</dbReference>
<dbReference type="InterPro" id="IPR013985">
    <property type="entry name" value="Ald_Fedxn_OxRdtase_dom3"/>
</dbReference>
<evidence type="ECO:0000256" key="4">
    <source>
        <dbReference type="ARBA" id="ARBA00022723"/>
    </source>
</evidence>
<keyword evidence="4" id="KW-0479">Metal-binding</keyword>
<comment type="cofactor">
    <cofactor evidence="8">
        <name>tungstopterin</name>
        <dbReference type="ChEBI" id="CHEBI:30402"/>
    </cofactor>
</comment>
<keyword evidence="3" id="KW-0004">4Fe-4S</keyword>
<comment type="cofactor">
    <cofactor evidence="1">
        <name>[4Fe-4S] cluster</name>
        <dbReference type="ChEBI" id="CHEBI:49883"/>
    </cofactor>
</comment>
<evidence type="ECO:0000256" key="6">
    <source>
        <dbReference type="ARBA" id="ARBA00023004"/>
    </source>
</evidence>
<keyword evidence="7" id="KW-0411">Iron-sulfur</keyword>
<dbReference type="Gene3D" id="3.60.9.10">
    <property type="entry name" value="Aldehyde ferredoxin oxidoreductase, N-terminal domain"/>
    <property type="match status" value="1"/>
</dbReference>
<dbReference type="EMBL" id="JARFPL010000008">
    <property type="protein sequence ID" value="MDF0592684.1"/>
    <property type="molecule type" value="Genomic_DNA"/>
</dbReference>
<reference evidence="10 11" key="1">
    <citation type="submission" date="2023-03" db="EMBL/GenBank/DDBJ databases">
        <title>Whole genome sequencing of Methanotrichaceae archaeon M04Ac.</title>
        <authorList>
            <person name="Khomyakova M.A."/>
            <person name="Merkel A.Y."/>
            <person name="Slobodkin A.I."/>
        </authorList>
    </citation>
    <scope>NUCLEOTIDE SEQUENCE [LARGE SCALE GENOMIC DNA]</scope>
    <source>
        <strain evidence="10 11">M04Ac</strain>
    </source>
</reference>
<evidence type="ECO:0000256" key="2">
    <source>
        <dbReference type="ARBA" id="ARBA00011032"/>
    </source>
</evidence>
<dbReference type="InterPro" id="IPR036503">
    <property type="entry name" value="Ald_Fedxn_OxRdtase_N_sf"/>
</dbReference>
<dbReference type="Pfam" id="PF02730">
    <property type="entry name" value="AFOR_N"/>
    <property type="match status" value="1"/>
</dbReference>
<dbReference type="Gene3D" id="1.10.599.10">
    <property type="entry name" value="Aldehyde Ferredoxin Oxidoreductase Protein, subunit A, domain 3"/>
    <property type="match status" value="1"/>
</dbReference>
<comment type="similarity">
    <text evidence="2">Belongs to the AOR/FOR family.</text>
</comment>
<accession>A0ABT5XD99</accession>
<dbReference type="InterPro" id="IPR001203">
    <property type="entry name" value="OxRdtase_Ald_Fedxn_C"/>
</dbReference>
<keyword evidence="6" id="KW-0408">Iron</keyword>
<dbReference type="Pfam" id="PF01314">
    <property type="entry name" value="AFOR_C"/>
    <property type="match status" value="1"/>
</dbReference>
<evidence type="ECO:0000256" key="3">
    <source>
        <dbReference type="ARBA" id="ARBA00022485"/>
    </source>
</evidence>
<protein>
    <submittedName>
        <fullName evidence="10">Aldehyde ferredoxin oxidoreductase family protein</fullName>
    </submittedName>
</protein>
<keyword evidence="5" id="KW-0560">Oxidoreductase</keyword>
<dbReference type="Proteomes" id="UP001215956">
    <property type="component" value="Unassembled WGS sequence"/>
</dbReference>
<feature type="domain" description="Aldehyde ferredoxin oxidoreductase N-terminal" evidence="9">
    <location>
        <begin position="4"/>
        <end position="203"/>
    </location>
</feature>
<dbReference type="PANTHER" id="PTHR30038">
    <property type="entry name" value="ALDEHYDE FERREDOXIN OXIDOREDUCTASE"/>
    <property type="match status" value="1"/>
</dbReference>
<dbReference type="SUPFAM" id="SSF56228">
    <property type="entry name" value="Aldehyde ferredoxin oxidoreductase, N-terminal domain"/>
    <property type="match status" value="1"/>
</dbReference>
<evidence type="ECO:0000256" key="1">
    <source>
        <dbReference type="ARBA" id="ARBA00001966"/>
    </source>
</evidence>
<evidence type="ECO:0000313" key="11">
    <source>
        <dbReference type="Proteomes" id="UP001215956"/>
    </source>
</evidence>
<evidence type="ECO:0000256" key="5">
    <source>
        <dbReference type="ARBA" id="ARBA00023002"/>
    </source>
</evidence>
<proteinExistence type="inferred from homology"/>
<dbReference type="InterPro" id="IPR013984">
    <property type="entry name" value="Ald_Fedxn_OxRdtase_dom2"/>
</dbReference>
<dbReference type="InterPro" id="IPR051919">
    <property type="entry name" value="W-dependent_AOR"/>
</dbReference>
<dbReference type="SMART" id="SM00790">
    <property type="entry name" value="AFOR_N"/>
    <property type="match status" value="1"/>
</dbReference>
<evidence type="ECO:0000259" key="9">
    <source>
        <dbReference type="SMART" id="SM00790"/>
    </source>
</evidence>
<keyword evidence="11" id="KW-1185">Reference proteome</keyword>
<dbReference type="PANTHER" id="PTHR30038:SF0">
    <property type="entry name" value="TUNGSTEN-CONTAINING ALDEHYDE FERREDOXIN OXIDOREDUCTASE"/>
    <property type="match status" value="1"/>
</dbReference>
<dbReference type="RefSeq" id="WP_316968392.1">
    <property type="nucleotide sequence ID" value="NZ_JARFPL010000008.1"/>
</dbReference>
<evidence type="ECO:0000256" key="7">
    <source>
        <dbReference type="ARBA" id="ARBA00023014"/>
    </source>
</evidence>
<evidence type="ECO:0000313" key="10">
    <source>
        <dbReference type="EMBL" id="MDF0592684.1"/>
    </source>
</evidence>
<sequence length="587" mass="63154">MSGTGLILRADLSRGTTREERIDPSINARFVGGRGLGVKIVSDETDPRSDPLAPERRIVFAAGPLSGTGAPTSGRFSASFKSPLTGLLTDSNCGGFFGPWIKRAGYDAIVLQGRAEAPSYLVVSDEGSDILGAQDLWGELTGETNRILEERHHGKVACIGPAGERSALISNVIVNGRRALGRGGLGAVMGSKNLKAVVISGKRRVEVEDERRFKDAVDRARSLIDRKLAGGWGLASSGTASILGPLNVSGILPVKNFQASQWPFERAEEVGGERLRRDMFSGRQGCATCPVVCGHWAKLPGGETVKGPEFETLWSFGPNLDCSDLLTIVRAGDLCDQYGLDSISTGSTMAAAAELLDRGMIQGVCGWNDPARILDTIKKIGEVEDEGEELAAGARRLCRGRGVPEASMDCHGLELPAYDPRGAQGMGLAYATSNRGGCHMRAYTVLSELSGRAERFSTEGKAELVMRMQDETALVDSLVLCRFVQPLLGEKIPCDLYNGAEGSDIGPEELLEIGGRIFNLERLFNLGAGISEETLPRRLLEEGVADGPSKGRVVSLDEMLVEYRRLRGWTREGEIRDETMRRYGLSP</sequence>